<feature type="region of interest" description="Disordered" evidence="1">
    <location>
        <begin position="763"/>
        <end position="788"/>
    </location>
</feature>
<feature type="compositionally biased region" description="Basic and acidic residues" evidence="1">
    <location>
        <begin position="143"/>
        <end position="203"/>
    </location>
</feature>
<feature type="compositionally biased region" description="Polar residues" evidence="1">
    <location>
        <begin position="442"/>
        <end position="457"/>
    </location>
</feature>
<dbReference type="PANTHER" id="PTHR47471:SF1">
    <property type="entry name" value="PROTEIN ESSENTIAL FOR POTEXVIRUS ACCUMULATION 1"/>
    <property type="match status" value="1"/>
</dbReference>
<dbReference type="Gene3D" id="3.30.1490.40">
    <property type="match status" value="1"/>
</dbReference>
<feature type="region of interest" description="Disordered" evidence="1">
    <location>
        <begin position="1098"/>
        <end position="1157"/>
    </location>
</feature>
<feature type="region of interest" description="Disordered" evidence="1">
    <location>
        <begin position="1368"/>
        <end position="1548"/>
    </location>
</feature>
<dbReference type="Proteomes" id="UP000694864">
    <property type="component" value="Chromosome 11"/>
</dbReference>
<feature type="region of interest" description="Disordered" evidence="1">
    <location>
        <begin position="1175"/>
        <end position="1210"/>
    </location>
</feature>
<dbReference type="SMART" id="SM00444">
    <property type="entry name" value="GYF"/>
    <property type="match status" value="1"/>
</dbReference>
<evidence type="ECO:0000256" key="1">
    <source>
        <dbReference type="SAM" id="MobiDB-lite"/>
    </source>
</evidence>
<accession>A0ABM0UJK3</accession>
<sequence>MANSSAGSAADHRNKHLTVNPPHQIFKDIQGSDNAIPLSPQWLLSKPGENKTGMGTGDPNPHGNQDVVRPTGNGEETPDNLKKKDVFRPSLLDAESGRRDRWRDEERDTLSTVRKDRWRNGEKDSAADNKKVDRWDNVAPKFGEPRRGPNDRWTDSGNKDAVPEQRRESKWNSRWGPDDKEAEIPRNRWDEPGKDGEVIREKGPSLPTGDGDHYRPWRPSQGRGRGEALHSQSTPNKQVPAFSHSRGRGDNTAIFSAGRGRLSPGGSLFTSASNQSHAPGSASDKGESGPGQPPHLRYSRMKLLDVYRMADSECYEKFPDGFIEVPSLTCDQPSDPLALCAPSSDEVNVLDAIEKGKIVSSGAPQTTKDGTGGRNPAEFSQPKRIRPAGSREDMTFAAEEPKDESNETRNYPDDKFRPEASHEGYAPFRKGNEVPVREQKELSMQGNTHVQSVSPWRQPSAGERSNRNSHDWNDPSADSRLKSSDSVWSHPKDSINHLGSNNMMLPQSKGDSRWQINEDPALRRQPSLVFDRDQEVRKLLPPSPEELSLYYKDPQGLIQGPFSGSDIIGWFEAGYFGIDLLVRVATAPNDSPFSLLGDVMPHLRAKSGPPPGFTGAKQNEFVDAVGPSAFPGVGKVQSGLGEAQMVQNDMRYKHVAGTVAENQFIESLMSGGLNSSAQGVQGYGVNSSGGLSLPVTDGGADMYLLAKKLELERQRSIPSPYSYWPGRESANLMPGSENVSENFQQPVRSPSSDLLSILQGVTDRSSPAVSGPLPAWSQSNQKESDLHHAKSFQTQTPFGAQQQRLPEHNLPLAGLLGQPIENNPGGMLSPDMMLATGLSQDQQSLNLLQQQQLLLQLNAQTPLSAQHQRLLVEKMLLLKHQQKQEEQQQLLRQQQQLFSQVLADQQRSQQRFGEPSYGQLQASFDALRLQPSKDMSQVNQQMQVPVSREERGANLADLLPVTHASNQNVASFEAPSRHLQHQLFGNVDPRMNEGMALADQIDDTHKNDSKSEYERTVAADYMNSMSSEKPVFPHGYHATHNMDEPVSCATNESSTATVTAPETCDSKLLEEQAKDVCAGQGETSSELSVEIPATEVKNNEVSGGRKTSEKKSRKQRAKQSADLAKITSRAPLQEAKQPEPGSVDDSEIKGKARKTVDSSIDSDTHLIKCSTVTASNTSQISSEAGSVRGEESSLQNTRTQPARAWKPAPGFKPKSLLEIQMEEQREAQAEALAPKISTTVSSVGSAAPWAGIVAHSDPNILRETHAESANTQSGVVKPESVPALKAKKSHLHDLLGDDVFAKSSDKEREVKEINSDNDAFMKVTTTNTESLDDDNFIEAKETKKSRKKSARAKNSGAKIAAHVPTVDTSLQTNSVEKGKSSRVVQQQEKEVLPAIPSGPSLGDFVLWKGETVNNPPPAAAWSTGPKKSTKPSSLRDIVREQEKMTTSSHPPPSPVPITQKSTPSQAHQGGASWSRSASSPSQAISQSSSQSKSKGDDDLFWGPVEQSTQESKQGDFPHLTSQSTWGTKNTTGKVNAGTSLNRQKSVSTGSADLVLSSPVVTQASQKGKKEAVTKLTEADGFRDWCKSECLRLLGSEDTSVLEFCLKLSRSEAETLLTENLGSRDPDHKFIDKFLNYKDLLPSEVVEIAFQSKGSGVGTRNNTGEDYYYKNTSAANDSFSKVGGKKKAKKGKKVSLSASVLGFNVVSNRIMMGEIQTIDD</sequence>
<dbReference type="CDD" id="cd00072">
    <property type="entry name" value="GYF"/>
    <property type="match status" value="1"/>
</dbReference>
<feature type="compositionally biased region" description="Polar residues" evidence="1">
    <location>
        <begin position="268"/>
        <end position="278"/>
    </location>
</feature>
<organism evidence="3 4">
    <name type="scientific">Camelina sativa</name>
    <name type="common">False flax</name>
    <name type="synonym">Myagrum sativum</name>
    <dbReference type="NCBI Taxonomy" id="90675"/>
    <lineage>
        <taxon>Eukaryota</taxon>
        <taxon>Viridiplantae</taxon>
        <taxon>Streptophyta</taxon>
        <taxon>Embryophyta</taxon>
        <taxon>Tracheophyta</taxon>
        <taxon>Spermatophyta</taxon>
        <taxon>Magnoliopsida</taxon>
        <taxon>eudicotyledons</taxon>
        <taxon>Gunneridae</taxon>
        <taxon>Pentapetalae</taxon>
        <taxon>rosids</taxon>
        <taxon>malvids</taxon>
        <taxon>Brassicales</taxon>
        <taxon>Brassicaceae</taxon>
        <taxon>Camelineae</taxon>
        <taxon>Camelina</taxon>
    </lineage>
</organism>
<feature type="region of interest" description="Disordered" evidence="1">
    <location>
        <begin position="358"/>
        <end position="513"/>
    </location>
</feature>
<dbReference type="GeneID" id="104725179"/>
<dbReference type="InterPro" id="IPR035445">
    <property type="entry name" value="GYF-like_dom_sf"/>
</dbReference>
<keyword evidence="3" id="KW-1185">Reference proteome</keyword>
<feature type="compositionally biased region" description="Polar residues" evidence="1">
    <location>
        <begin position="1519"/>
        <end position="1548"/>
    </location>
</feature>
<dbReference type="PANTHER" id="PTHR47471">
    <property type="entry name" value="GYF DOMAIN-CONTAINING PROTEIN"/>
    <property type="match status" value="1"/>
</dbReference>
<feature type="compositionally biased region" description="Polar residues" evidence="1">
    <location>
        <begin position="1175"/>
        <end position="1184"/>
    </location>
</feature>
<evidence type="ECO:0000313" key="4">
    <source>
        <dbReference type="RefSeq" id="XP_010442095.1"/>
    </source>
</evidence>
<feature type="compositionally biased region" description="Basic and acidic residues" evidence="1">
    <location>
        <begin position="464"/>
        <end position="483"/>
    </location>
</feature>
<dbReference type="InterPro" id="IPR003169">
    <property type="entry name" value="GYF"/>
</dbReference>
<feature type="compositionally biased region" description="Polar residues" evidence="1">
    <location>
        <begin position="1458"/>
        <end position="1467"/>
    </location>
</feature>
<feature type="compositionally biased region" description="Basic and acidic residues" evidence="1">
    <location>
        <begin position="1146"/>
        <end position="1157"/>
    </location>
</feature>
<feature type="compositionally biased region" description="Basic and acidic residues" evidence="1">
    <location>
        <begin position="389"/>
        <end position="422"/>
    </location>
</feature>
<feature type="compositionally biased region" description="Low complexity" evidence="1">
    <location>
        <begin position="1471"/>
        <end position="1492"/>
    </location>
</feature>
<reference evidence="3" key="1">
    <citation type="journal article" date="2014" name="Nat. Commun.">
        <title>The emerging biofuel crop Camelina sativa retains a highly undifferentiated hexaploid genome structure.</title>
        <authorList>
            <person name="Kagale S."/>
            <person name="Koh C."/>
            <person name="Nixon J."/>
            <person name="Bollina V."/>
            <person name="Clarke W.E."/>
            <person name="Tuteja R."/>
            <person name="Spillane C."/>
            <person name="Robinson S.J."/>
            <person name="Links M.G."/>
            <person name="Clarke C."/>
            <person name="Higgins E.E."/>
            <person name="Huebert T."/>
            <person name="Sharpe A.G."/>
            <person name="Parkin I.A."/>
        </authorList>
    </citation>
    <scope>NUCLEOTIDE SEQUENCE [LARGE SCALE GENOMIC DNA]</scope>
    <source>
        <strain evidence="3">cv. DH55</strain>
    </source>
</reference>
<feature type="compositionally biased region" description="Basic and acidic residues" evidence="1">
    <location>
        <begin position="430"/>
        <end position="441"/>
    </location>
</feature>
<protein>
    <submittedName>
        <fullName evidence="4">Uncharacterized protein LOC104725179</fullName>
    </submittedName>
</protein>
<dbReference type="RefSeq" id="XP_010442095.1">
    <property type="nucleotide sequence ID" value="XM_010443793.2"/>
</dbReference>
<name>A0ABM0UJK3_CAMSA</name>
<dbReference type="SUPFAM" id="SSF55277">
    <property type="entry name" value="GYF domain"/>
    <property type="match status" value="1"/>
</dbReference>
<evidence type="ECO:0000259" key="2">
    <source>
        <dbReference type="PROSITE" id="PS50829"/>
    </source>
</evidence>
<feature type="region of interest" description="Disordered" evidence="1">
    <location>
        <begin position="1"/>
        <end position="297"/>
    </location>
</feature>
<feature type="compositionally biased region" description="Basic and acidic residues" evidence="1">
    <location>
        <begin position="95"/>
        <end position="136"/>
    </location>
</feature>
<proteinExistence type="predicted"/>
<dbReference type="Pfam" id="PF02213">
    <property type="entry name" value="GYF"/>
    <property type="match status" value="1"/>
</dbReference>
<feature type="domain" description="GYF" evidence="2">
    <location>
        <begin position="546"/>
        <end position="597"/>
    </location>
</feature>
<reference evidence="4" key="2">
    <citation type="submission" date="2025-08" db="UniProtKB">
        <authorList>
            <consortium name="RefSeq"/>
        </authorList>
    </citation>
    <scope>IDENTIFICATION</scope>
    <source>
        <tissue evidence="4">Leaf</tissue>
    </source>
</reference>
<feature type="compositionally biased region" description="Low complexity" evidence="1">
    <location>
        <begin position="1422"/>
        <end position="1432"/>
    </location>
</feature>
<evidence type="ECO:0000313" key="3">
    <source>
        <dbReference type="Proteomes" id="UP000694864"/>
    </source>
</evidence>
<dbReference type="PROSITE" id="PS50829">
    <property type="entry name" value="GYF"/>
    <property type="match status" value="1"/>
</dbReference>
<gene>
    <name evidence="4" type="primary">LOC104725179</name>
</gene>